<accession>A0A164Z7N2</accession>
<dbReference type="EMBL" id="KV407476">
    <property type="protein sequence ID" value="KZF18788.1"/>
    <property type="molecule type" value="Genomic_DNA"/>
</dbReference>
<dbReference type="Proteomes" id="UP000076632">
    <property type="component" value="Unassembled WGS sequence"/>
</dbReference>
<dbReference type="AlphaFoldDB" id="A0A164Z7N2"/>
<dbReference type="SUPFAM" id="SSF51197">
    <property type="entry name" value="Clavaminate synthase-like"/>
    <property type="match status" value="1"/>
</dbReference>
<evidence type="ECO:0000313" key="1">
    <source>
        <dbReference type="EMBL" id="KZF18788.1"/>
    </source>
</evidence>
<sequence>MPTALRHCIRNTPPGSQRESLKTLFNVLKLQYKLASVCGKHLRRLGRGLGLRTNLPSDVLRERIEKVYQQRADLRPLMTRESTYWWFRHDTRPLKYPHIDLEKFSFDARAVLSRYTGLNVDDLLTTWSVDGSIVLSGLFDWWWQSEDVIAVVHEEFEMYHHHLQSLKRRNDSGWLRNMFHSLVQQLMRQDPVYYAVHCALRPDHAWRLVSYPYYTRDACPDDSTLPRHIDLDVSHWMETGEGDNMIQGGLSIDDEDDSSTTEVLLGMHSHLKAWWKLVEERGLGGNGPNSHVTDQMYTEEDMARFECQWTSQPCKAGDVRFMSALLPHGGTGPATKRQRTLFPCFVAVADDHQKLDIEGSGTWADVAAAHRDLIRVLHLPSGDAPVHATLPIRFPPAAELMDLSALSDALVGRRRWTSPAVIWERNVVLGDDDDAALAFVQGWRKNAIKNLLITWDLIRYAERAFFGENSYFYHRDRKSEDFSMAG</sequence>
<reference evidence="1 2" key="1">
    <citation type="journal article" date="2016" name="Fungal Biol.">
        <title>The genome of Xylona heveae provides a window into fungal endophytism.</title>
        <authorList>
            <person name="Gazis R."/>
            <person name="Kuo A."/>
            <person name="Riley R."/>
            <person name="LaButti K."/>
            <person name="Lipzen A."/>
            <person name="Lin J."/>
            <person name="Amirebrahimi M."/>
            <person name="Hesse C.N."/>
            <person name="Spatafora J.W."/>
            <person name="Henrissat B."/>
            <person name="Hainaut M."/>
            <person name="Grigoriev I.V."/>
            <person name="Hibbett D.S."/>
        </authorList>
    </citation>
    <scope>NUCLEOTIDE SEQUENCE [LARGE SCALE GENOMIC DNA]</scope>
    <source>
        <strain evidence="1 2">TC161</strain>
    </source>
</reference>
<name>A0A164Z7N2_XYLHT</name>
<gene>
    <name evidence="1" type="ORF">L228DRAFT_215864</name>
</gene>
<evidence type="ECO:0008006" key="3">
    <source>
        <dbReference type="Google" id="ProtNLM"/>
    </source>
</evidence>
<dbReference type="OMA" id="ANIYLCY"/>
<dbReference type="RefSeq" id="XP_018184343.1">
    <property type="nucleotide sequence ID" value="XM_018330099.1"/>
</dbReference>
<protein>
    <recommendedName>
        <fullName evidence="3">Phytanoyl-CoA dioxygenase</fullName>
    </recommendedName>
</protein>
<dbReference type="InParanoid" id="A0A164Z7N2"/>
<organism evidence="1 2">
    <name type="scientific">Xylona heveae (strain CBS 132557 / TC161)</name>
    <dbReference type="NCBI Taxonomy" id="1328760"/>
    <lineage>
        <taxon>Eukaryota</taxon>
        <taxon>Fungi</taxon>
        <taxon>Dikarya</taxon>
        <taxon>Ascomycota</taxon>
        <taxon>Pezizomycotina</taxon>
        <taxon>Xylonomycetes</taxon>
        <taxon>Xylonales</taxon>
        <taxon>Xylonaceae</taxon>
        <taxon>Xylona</taxon>
    </lineage>
</organism>
<keyword evidence="2" id="KW-1185">Reference proteome</keyword>
<dbReference type="OrthoDB" id="4505337at2759"/>
<dbReference type="GeneID" id="28895236"/>
<dbReference type="STRING" id="1328760.A0A164Z7N2"/>
<evidence type="ECO:0000313" key="2">
    <source>
        <dbReference type="Proteomes" id="UP000076632"/>
    </source>
</evidence>
<dbReference type="Gene3D" id="2.60.120.620">
    <property type="entry name" value="q2cbj1_9rhob like domain"/>
    <property type="match status" value="1"/>
</dbReference>
<proteinExistence type="predicted"/>